<proteinExistence type="predicted"/>
<dbReference type="AlphaFoldDB" id="A0A8X6HN93"/>
<keyword evidence="3" id="KW-1185">Reference proteome</keyword>
<organism evidence="2 3">
    <name type="scientific">Trichonephila clavata</name>
    <name type="common">Joro spider</name>
    <name type="synonym">Nephila clavata</name>
    <dbReference type="NCBI Taxonomy" id="2740835"/>
    <lineage>
        <taxon>Eukaryota</taxon>
        <taxon>Metazoa</taxon>
        <taxon>Ecdysozoa</taxon>
        <taxon>Arthropoda</taxon>
        <taxon>Chelicerata</taxon>
        <taxon>Arachnida</taxon>
        <taxon>Araneae</taxon>
        <taxon>Araneomorphae</taxon>
        <taxon>Entelegynae</taxon>
        <taxon>Araneoidea</taxon>
        <taxon>Nephilidae</taxon>
        <taxon>Trichonephila</taxon>
    </lineage>
</organism>
<feature type="compositionally biased region" description="Polar residues" evidence="1">
    <location>
        <begin position="109"/>
        <end position="124"/>
    </location>
</feature>
<dbReference type="OrthoDB" id="6421049at2759"/>
<dbReference type="EMBL" id="BMAO01008872">
    <property type="protein sequence ID" value="GFR27121.1"/>
    <property type="molecule type" value="Genomic_DNA"/>
</dbReference>
<evidence type="ECO:0000256" key="1">
    <source>
        <dbReference type="SAM" id="MobiDB-lite"/>
    </source>
</evidence>
<evidence type="ECO:0000313" key="2">
    <source>
        <dbReference type="EMBL" id="GFR27121.1"/>
    </source>
</evidence>
<accession>A0A8X6HN93</accession>
<dbReference type="Proteomes" id="UP000887116">
    <property type="component" value="Unassembled WGS sequence"/>
</dbReference>
<comment type="caution">
    <text evidence="2">The sequence shown here is derived from an EMBL/GenBank/DDBJ whole genome shotgun (WGS) entry which is preliminary data.</text>
</comment>
<evidence type="ECO:0000313" key="3">
    <source>
        <dbReference type="Proteomes" id="UP000887116"/>
    </source>
</evidence>
<name>A0A8X6HN93_TRICU</name>
<gene>
    <name evidence="2" type="ORF">TNCT_68881</name>
</gene>
<protein>
    <submittedName>
        <fullName evidence="2">Uncharacterized protein</fullName>
    </submittedName>
</protein>
<reference evidence="2" key="1">
    <citation type="submission" date="2020-07" db="EMBL/GenBank/DDBJ databases">
        <title>Multicomponent nature underlies the extraordinary mechanical properties of spider dragline silk.</title>
        <authorList>
            <person name="Kono N."/>
            <person name="Nakamura H."/>
            <person name="Mori M."/>
            <person name="Yoshida Y."/>
            <person name="Ohtoshi R."/>
            <person name="Malay A.D."/>
            <person name="Moran D.A.P."/>
            <person name="Tomita M."/>
            <person name="Numata K."/>
            <person name="Arakawa K."/>
        </authorList>
    </citation>
    <scope>NUCLEOTIDE SEQUENCE</scope>
</reference>
<feature type="region of interest" description="Disordered" evidence="1">
    <location>
        <begin position="109"/>
        <end position="147"/>
    </location>
</feature>
<sequence length="147" mass="16943">MALQSPSQTDSDELNKLKRNRGCLRGAVTKQITKIESDILKPDITVEDLEESIELLTERGEELKLIDSQIESLIQVDQIEVEFESIEEYKEKITRTRFRTRKLIQKISKGSNANNSWQDSNISKQLEPKRNTNKGKGTHQITKINYP</sequence>